<proteinExistence type="predicted"/>
<reference evidence="6" key="1">
    <citation type="journal article" date="2014" name="Int. J. Syst. Evol. Microbiol.">
        <title>Complete genome of a new Firmicutes species belonging to the dominant human colonic microbiota ('Ruminococcus bicirculans') reveals two chromosomes and a selective capacity to utilize plant glucans.</title>
        <authorList>
            <consortium name="NISC Comparative Sequencing Program"/>
            <person name="Wegmann U."/>
            <person name="Louis P."/>
            <person name="Goesmann A."/>
            <person name="Henrissat B."/>
            <person name="Duncan S.H."/>
            <person name="Flint H.J."/>
        </authorList>
    </citation>
    <scope>NUCLEOTIDE SEQUENCE</scope>
    <source>
        <strain evidence="6">CCM 8490</strain>
    </source>
</reference>
<keyword evidence="9" id="KW-1185">Reference proteome</keyword>
<dbReference type="SUPFAM" id="SSF52172">
    <property type="entry name" value="CheY-like"/>
    <property type="match status" value="1"/>
</dbReference>
<dbReference type="PROSITE" id="PS50110">
    <property type="entry name" value="RESPONSE_REGULATORY"/>
    <property type="match status" value="1"/>
</dbReference>
<dbReference type="GO" id="GO:0000160">
    <property type="term" value="P:phosphorelay signal transduction system"/>
    <property type="evidence" value="ECO:0007669"/>
    <property type="project" value="InterPro"/>
</dbReference>
<dbReference type="InterPro" id="IPR058245">
    <property type="entry name" value="NreC/VraR/RcsB-like_REC"/>
</dbReference>
<dbReference type="PANTHER" id="PTHR43214">
    <property type="entry name" value="TWO-COMPONENT RESPONSE REGULATOR"/>
    <property type="match status" value="1"/>
</dbReference>
<dbReference type="CDD" id="cd17535">
    <property type="entry name" value="REC_NarL-like"/>
    <property type="match status" value="1"/>
</dbReference>
<dbReference type="InterPro" id="IPR011006">
    <property type="entry name" value="CheY-like_superfamily"/>
</dbReference>
<dbReference type="OrthoDB" id="9795108at2"/>
<dbReference type="AlphaFoldDB" id="A0A420CMP2"/>
<evidence type="ECO:0000313" key="6">
    <source>
        <dbReference type="EMBL" id="GGG67407.1"/>
    </source>
</evidence>
<dbReference type="Gene3D" id="3.40.50.2300">
    <property type="match status" value="1"/>
</dbReference>
<keyword evidence="2 6" id="KW-0238">DNA-binding</keyword>
<dbReference type="CDD" id="cd06170">
    <property type="entry name" value="LuxR_C_like"/>
    <property type="match status" value="1"/>
</dbReference>
<accession>A0A420CMP2</accession>
<dbReference type="Pfam" id="PF00072">
    <property type="entry name" value="Response_reg"/>
    <property type="match status" value="1"/>
</dbReference>
<dbReference type="RefSeq" id="WP_120214842.1">
    <property type="nucleotide sequence ID" value="NZ_BMCW01000013.1"/>
</dbReference>
<feature type="modified residue" description="4-aspartylphosphate" evidence="3">
    <location>
        <position position="56"/>
    </location>
</feature>
<keyword evidence="1 3" id="KW-0597">Phosphoprotein</keyword>
<dbReference type="SMART" id="SM00448">
    <property type="entry name" value="REC"/>
    <property type="match status" value="1"/>
</dbReference>
<evidence type="ECO:0000256" key="2">
    <source>
        <dbReference type="ARBA" id="ARBA00023125"/>
    </source>
</evidence>
<dbReference type="EMBL" id="RAQH01000011">
    <property type="protein sequence ID" value="RKE79656.1"/>
    <property type="molecule type" value="Genomic_DNA"/>
</dbReference>
<reference evidence="7 8" key="2">
    <citation type="submission" date="2018-09" db="EMBL/GenBank/DDBJ databases">
        <title>Genomic Encyclopedia of Archaeal and Bacterial Type Strains, Phase II (KMG-II): from individual species to whole genera.</title>
        <authorList>
            <person name="Goeker M."/>
        </authorList>
    </citation>
    <scope>NUCLEOTIDE SEQUENCE [LARGE SCALE GENOMIC DNA]</scope>
    <source>
        <strain evidence="7 8">DSM 27620</strain>
    </source>
</reference>
<dbReference type="InterPro" id="IPR001789">
    <property type="entry name" value="Sig_transdc_resp-reg_receiver"/>
</dbReference>
<dbReference type="PRINTS" id="PR00038">
    <property type="entry name" value="HTHLUXR"/>
</dbReference>
<gene>
    <name evidence="7" type="ORF">BXY58_3315</name>
    <name evidence="6" type="ORF">GCM10007332_32800</name>
</gene>
<dbReference type="Proteomes" id="UP000658202">
    <property type="component" value="Unassembled WGS sequence"/>
</dbReference>
<dbReference type="SMART" id="SM00421">
    <property type="entry name" value="HTH_LUXR"/>
    <property type="match status" value="1"/>
</dbReference>
<dbReference type="GO" id="GO:0003677">
    <property type="term" value="F:DNA binding"/>
    <property type="evidence" value="ECO:0007669"/>
    <property type="project" value="UniProtKB-KW"/>
</dbReference>
<dbReference type="Pfam" id="PF00196">
    <property type="entry name" value="GerE"/>
    <property type="match status" value="1"/>
</dbReference>
<reference evidence="9" key="3">
    <citation type="journal article" date="2019" name="Int. J. Syst. Evol. Microbiol.">
        <title>The Global Catalogue of Microorganisms (GCM) 10K type strain sequencing project: providing services to taxonomists for standard genome sequencing and annotation.</title>
        <authorList>
            <consortium name="The Broad Institute Genomics Platform"/>
            <consortium name="The Broad Institute Genome Sequencing Center for Infectious Disease"/>
            <person name="Wu L."/>
            <person name="Ma J."/>
        </authorList>
    </citation>
    <scope>NUCLEOTIDE SEQUENCE [LARGE SCALE GENOMIC DNA]</scope>
    <source>
        <strain evidence="9">CCM 8490</strain>
    </source>
</reference>
<evidence type="ECO:0000313" key="8">
    <source>
        <dbReference type="Proteomes" id="UP000285906"/>
    </source>
</evidence>
<evidence type="ECO:0000313" key="9">
    <source>
        <dbReference type="Proteomes" id="UP000658202"/>
    </source>
</evidence>
<dbReference type="SUPFAM" id="SSF46894">
    <property type="entry name" value="C-terminal effector domain of the bipartite response regulators"/>
    <property type="match status" value="1"/>
</dbReference>
<dbReference type="GO" id="GO:0006355">
    <property type="term" value="P:regulation of DNA-templated transcription"/>
    <property type="evidence" value="ECO:0007669"/>
    <property type="project" value="InterPro"/>
</dbReference>
<reference evidence="6" key="4">
    <citation type="submission" date="2024-05" db="EMBL/GenBank/DDBJ databases">
        <authorList>
            <person name="Sun Q."/>
            <person name="Sedlacek I."/>
        </authorList>
    </citation>
    <scope>NUCLEOTIDE SEQUENCE</scope>
    <source>
        <strain evidence="6">CCM 8490</strain>
    </source>
</reference>
<dbReference type="PANTHER" id="PTHR43214:SF17">
    <property type="entry name" value="TRANSCRIPTIONAL REGULATORY PROTEIN RCSB"/>
    <property type="match status" value="1"/>
</dbReference>
<evidence type="ECO:0000256" key="3">
    <source>
        <dbReference type="PROSITE-ProRule" id="PRU00169"/>
    </source>
</evidence>
<feature type="domain" description="HTH luxR-type" evidence="4">
    <location>
        <begin position="148"/>
        <end position="213"/>
    </location>
</feature>
<comment type="caution">
    <text evidence="7">The sequence shown here is derived from an EMBL/GenBank/DDBJ whole genome shotgun (WGS) entry which is preliminary data.</text>
</comment>
<dbReference type="PROSITE" id="PS50043">
    <property type="entry name" value="HTH_LUXR_2"/>
    <property type="match status" value="1"/>
</dbReference>
<evidence type="ECO:0000313" key="7">
    <source>
        <dbReference type="EMBL" id="RKE79656.1"/>
    </source>
</evidence>
<dbReference type="InterPro" id="IPR016032">
    <property type="entry name" value="Sig_transdc_resp-reg_C-effctor"/>
</dbReference>
<organism evidence="7 8">
    <name type="scientific">Epilithonimonas arachidiradicis</name>
    <dbReference type="NCBI Taxonomy" id="1617282"/>
    <lineage>
        <taxon>Bacteria</taxon>
        <taxon>Pseudomonadati</taxon>
        <taxon>Bacteroidota</taxon>
        <taxon>Flavobacteriia</taxon>
        <taxon>Flavobacteriales</taxon>
        <taxon>Weeksellaceae</taxon>
        <taxon>Chryseobacterium group</taxon>
        <taxon>Epilithonimonas</taxon>
    </lineage>
</organism>
<evidence type="ECO:0000256" key="1">
    <source>
        <dbReference type="ARBA" id="ARBA00022553"/>
    </source>
</evidence>
<feature type="domain" description="Response regulatory" evidence="5">
    <location>
        <begin position="4"/>
        <end position="121"/>
    </location>
</feature>
<dbReference type="InterPro" id="IPR000792">
    <property type="entry name" value="Tscrpt_reg_LuxR_C"/>
</dbReference>
<evidence type="ECO:0000259" key="4">
    <source>
        <dbReference type="PROSITE" id="PS50043"/>
    </source>
</evidence>
<dbReference type="EMBL" id="BMCW01000013">
    <property type="protein sequence ID" value="GGG67407.1"/>
    <property type="molecule type" value="Genomic_DNA"/>
</dbReference>
<dbReference type="Proteomes" id="UP000285906">
    <property type="component" value="Unassembled WGS sequence"/>
</dbReference>
<name>A0A420CMP2_9FLAO</name>
<dbReference type="InterPro" id="IPR039420">
    <property type="entry name" value="WalR-like"/>
</dbReference>
<protein>
    <submittedName>
        <fullName evidence="6">DNA-binding response regulator</fullName>
    </submittedName>
    <submittedName>
        <fullName evidence="7">LuxR family two component transcriptional regulator</fullName>
    </submittedName>
</protein>
<sequence>MGVNVAIANSHQIFRRGLAKWIESAKDINVVLECSDGKELLQQINEDLQVNVLLLDIQMSGIDGLSCCETLQKKRPDISIIILSHLSGSYFLKYAVQLKLHGYFTKDSESRDLLKAIRQYDDGEFYYEKKLKTKVEKIADYIRKNPDEDISRFDFSKRELEIIYLTAIELKSKEIASKLNISPRTVEGHKNNLIKKTNCKSFLGVILLAMELRLISMYGDFELFNL</sequence>
<evidence type="ECO:0000259" key="5">
    <source>
        <dbReference type="PROSITE" id="PS50110"/>
    </source>
</evidence>